<feature type="compositionally biased region" description="Polar residues" evidence="1">
    <location>
        <begin position="45"/>
        <end position="58"/>
    </location>
</feature>
<gene>
    <name evidence="2" type="ORF">XM47_15225</name>
</gene>
<dbReference type="Proteomes" id="UP000037600">
    <property type="component" value="Unassembled WGS sequence"/>
</dbReference>
<dbReference type="EMBL" id="LAZL01000028">
    <property type="protein sequence ID" value="KMT64229.1"/>
    <property type="molecule type" value="Genomic_DNA"/>
</dbReference>
<comment type="caution">
    <text evidence="2">The sequence shown here is derived from an EMBL/GenBank/DDBJ whole genome shotgun (WGS) entry which is preliminary data.</text>
</comment>
<protein>
    <submittedName>
        <fullName evidence="2">Uncharacterized protein</fullName>
    </submittedName>
</protein>
<evidence type="ECO:0000256" key="1">
    <source>
        <dbReference type="SAM" id="MobiDB-lite"/>
    </source>
</evidence>
<accession>A0A0J8GSF7</accession>
<organism evidence="2 3">
    <name type="scientific">Catenovulum maritimum</name>
    <dbReference type="NCBI Taxonomy" id="1513271"/>
    <lineage>
        <taxon>Bacteria</taxon>
        <taxon>Pseudomonadati</taxon>
        <taxon>Pseudomonadota</taxon>
        <taxon>Gammaproteobacteria</taxon>
        <taxon>Alteromonadales</taxon>
        <taxon>Alteromonadaceae</taxon>
        <taxon>Catenovulum</taxon>
    </lineage>
</organism>
<evidence type="ECO:0000313" key="2">
    <source>
        <dbReference type="EMBL" id="KMT64229.1"/>
    </source>
</evidence>
<feature type="region of interest" description="Disordered" evidence="1">
    <location>
        <begin position="43"/>
        <end position="69"/>
    </location>
</feature>
<sequence>MFRSYPNHFYLKHALKLKDKNTHDKKIKLDLFVAIKTNMKHIKSTQKQQNKHFINPSTLKIRKNNENHR</sequence>
<reference evidence="2 3" key="1">
    <citation type="submission" date="2015-04" db="EMBL/GenBank/DDBJ databases">
        <title>Draft Genome Sequence of the Novel Agar-Digesting Marine Bacterium Q1.</title>
        <authorList>
            <person name="Li Y."/>
            <person name="Li D."/>
            <person name="Chen G."/>
            <person name="Du Z."/>
        </authorList>
    </citation>
    <scope>NUCLEOTIDE SEQUENCE [LARGE SCALE GENOMIC DNA]</scope>
    <source>
        <strain evidence="2 3">Q1</strain>
    </source>
</reference>
<dbReference type="AlphaFoldDB" id="A0A0J8GSF7"/>
<name>A0A0J8GSF7_9ALTE</name>
<dbReference type="STRING" id="1513271.XM47_15225"/>
<proteinExistence type="predicted"/>
<evidence type="ECO:0000313" key="3">
    <source>
        <dbReference type="Proteomes" id="UP000037600"/>
    </source>
</evidence>
<keyword evidence="3" id="KW-1185">Reference proteome</keyword>